<evidence type="ECO:0000256" key="6">
    <source>
        <dbReference type="ARBA" id="ARBA00023136"/>
    </source>
</evidence>
<keyword evidence="5 7" id="KW-1133">Transmembrane helix</keyword>
<reference evidence="9" key="2">
    <citation type="submission" date="2021-04" db="EMBL/GenBank/DDBJ databases">
        <authorList>
            <person name="Gilroy R."/>
        </authorList>
    </citation>
    <scope>NUCLEOTIDE SEQUENCE</scope>
    <source>
        <strain evidence="9">ChiHjej13B12-24818</strain>
    </source>
</reference>
<evidence type="ECO:0000256" key="2">
    <source>
        <dbReference type="ARBA" id="ARBA00022448"/>
    </source>
</evidence>
<proteinExistence type="inferred from homology"/>
<gene>
    <name evidence="9" type="ORF">H9786_03445</name>
</gene>
<keyword evidence="4 7" id="KW-0812">Transmembrane</keyword>
<comment type="caution">
    <text evidence="9">The sequence shown here is derived from an EMBL/GenBank/DDBJ whole genome shotgun (WGS) entry which is preliminary data.</text>
</comment>
<evidence type="ECO:0000313" key="10">
    <source>
        <dbReference type="Proteomes" id="UP000823823"/>
    </source>
</evidence>
<dbReference type="InterPro" id="IPR050809">
    <property type="entry name" value="UgpAE/MalFG_permease"/>
</dbReference>
<organism evidence="9 10">
    <name type="scientific">Candidatus Brachybacterium merdavium</name>
    <dbReference type="NCBI Taxonomy" id="2838513"/>
    <lineage>
        <taxon>Bacteria</taxon>
        <taxon>Bacillati</taxon>
        <taxon>Actinomycetota</taxon>
        <taxon>Actinomycetes</taxon>
        <taxon>Micrococcales</taxon>
        <taxon>Dermabacteraceae</taxon>
        <taxon>Brachybacterium</taxon>
    </lineage>
</organism>
<evidence type="ECO:0000256" key="5">
    <source>
        <dbReference type="ARBA" id="ARBA00022989"/>
    </source>
</evidence>
<dbReference type="GO" id="GO:0005886">
    <property type="term" value="C:plasma membrane"/>
    <property type="evidence" value="ECO:0007669"/>
    <property type="project" value="UniProtKB-SubCell"/>
</dbReference>
<evidence type="ECO:0000256" key="1">
    <source>
        <dbReference type="ARBA" id="ARBA00004651"/>
    </source>
</evidence>
<feature type="transmembrane region" description="Helical" evidence="7">
    <location>
        <begin position="96"/>
        <end position="119"/>
    </location>
</feature>
<dbReference type="GO" id="GO:0055085">
    <property type="term" value="P:transmembrane transport"/>
    <property type="evidence" value="ECO:0007669"/>
    <property type="project" value="InterPro"/>
</dbReference>
<dbReference type="PANTHER" id="PTHR43227">
    <property type="entry name" value="BLL4140 PROTEIN"/>
    <property type="match status" value="1"/>
</dbReference>
<dbReference type="Pfam" id="PF00528">
    <property type="entry name" value="BPD_transp_1"/>
    <property type="match status" value="1"/>
</dbReference>
<evidence type="ECO:0000259" key="8">
    <source>
        <dbReference type="PROSITE" id="PS50928"/>
    </source>
</evidence>
<evidence type="ECO:0000256" key="3">
    <source>
        <dbReference type="ARBA" id="ARBA00022475"/>
    </source>
</evidence>
<dbReference type="SUPFAM" id="SSF161098">
    <property type="entry name" value="MetI-like"/>
    <property type="match status" value="1"/>
</dbReference>
<evidence type="ECO:0000256" key="7">
    <source>
        <dbReference type="RuleBase" id="RU363032"/>
    </source>
</evidence>
<dbReference type="Gene3D" id="1.10.3720.10">
    <property type="entry name" value="MetI-like"/>
    <property type="match status" value="1"/>
</dbReference>
<dbReference type="InterPro" id="IPR000515">
    <property type="entry name" value="MetI-like"/>
</dbReference>
<dbReference type="PROSITE" id="PS50928">
    <property type="entry name" value="ABC_TM1"/>
    <property type="match status" value="1"/>
</dbReference>
<sequence>MAPFFLLLAMVFVAPLLTALWMSFFAQDSSGLGFGPVEQSFVGLRSYTAVLGDPTFMGSLGLILIFCLVYIPIVTAGALSLALLMDSGLAKLRSVMQMGLFLPHAVPGIIAAIIWLYLYTPGISPITEALGSLNLEIDFLSVNLAVPAVVNIAVWTSLGYYSVIFFAALQAIPREVLEASRVDGADALRTAVMVKVPMIRSSVVMVLLFSTIWTLQLFTEPMLLSHATPAINSRFSPSMYIYDAAFTRNNYGIAAAASVVLLVASMLISYGLTRFSGRLQREEGR</sequence>
<keyword evidence="2 7" id="KW-0813">Transport</keyword>
<feature type="transmembrane region" description="Helical" evidence="7">
    <location>
        <begin position="251"/>
        <end position="272"/>
    </location>
</feature>
<keyword evidence="6 7" id="KW-0472">Membrane</keyword>
<feature type="domain" description="ABC transmembrane type-1" evidence="8">
    <location>
        <begin position="60"/>
        <end position="272"/>
    </location>
</feature>
<dbReference type="InterPro" id="IPR035906">
    <property type="entry name" value="MetI-like_sf"/>
</dbReference>
<evidence type="ECO:0000256" key="4">
    <source>
        <dbReference type="ARBA" id="ARBA00022692"/>
    </source>
</evidence>
<protein>
    <submittedName>
        <fullName evidence="9">Sugar ABC transporter permease</fullName>
    </submittedName>
</protein>
<feature type="transmembrane region" description="Helical" evidence="7">
    <location>
        <begin position="139"/>
        <end position="169"/>
    </location>
</feature>
<comment type="subcellular location">
    <subcellularLocation>
        <location evidence="1 7">Cell membrane</location>
        <topology evidence="1 7">Multi-pass membrane protein</topology>
    </subcellularLocation>
</comment>
<dbReference type="EMBL" id="DWZH01000025">
    <property type="protein sequence ID" value="HJB09578.1"/>
    <property type="molecule type" value="Genomic_DNA"/>
</dbReference>
<feature type="transmembrane region" description="Helical" evidence="7">
    <location>
        <begin position="198"/>
        <end position="218"/>
    </location>
</feature>
<dbReference type="Proteomes" id="UP000823823">
    <property type="component" value="Unassembled WGS sequence"/>
</dbReference>
<feature type="transmembrane region" description="Helical" evidence="7">
    <location>
        <begin position="57"/>
        <end position="84"/>
    </location>
</feature>
<accession>A0A9D2RN86</accession>
<keyword evidence="3" id="KW-1003">Cell membrane</keyword>
<evidence type="ECO:0000313" key="9">
    <source>
        <dbReference type="EMBL" id="HJB09578.1"/>
    </source>
</evidence>
<reference evidence="9" key="1">
    <citation type="journal article" date="2021" name="PeerJ">
        <title>Extensive microbial diversity within the chicken gut microbiome revealed by metagenomics and culture.</title>
        <authorList>
            <person name="Gilroy R."/>
            <person name="Ravi A."/>
            <person name="Getino M."/>
            <person name="Pursley I."/>
            <person name="Horton D.L."/>
            <person name="Alikhan N.F."/>
            <person name="Baker D."/>
            <person name="Gharbi K."/>
            <person name="Hall N."/>
            <person name="Watson M."/>
            <person name="Adriaenssens E.M."/>
            <person name="Foster-Nyarko E."/>
            <person name="Jarju S."/>
            <person name="Secka A."/>
            <person name="Antonio M."/>
            <person name="Oren A."/>
            <person name="Chaudhuri R.R."/>
            <person name="La Ragione R."/>
            <person name="Hildebrand F."/>
            <person name="Pallen M.J."/>
        </authorList>
    </citation>
    <scope>NUCLEOTIDE SEQUENCE</scope>
    <source>
        <strain evidence="9">ChiHjej13B12-24818</strain>
    </source>
</reference>
<dbReference type="AlphaFoldDB" id="A0A9D2RN86"/>
<dbReference type="PANTHER" id="PTHR43227:SF8">
    <property type="entry name" value="DIACETYLCHITOBIOSE UPTAKE SYSTEM PERMEASE PROTEIN DASB"/>
    <property type="match status" value="1"/>
</dbReference>
<name>A0A9D2RN86_9MICO</name>
<dbReference type="CDD" id="cd06261">
    <property type="entry name" value="TM_PBP2"/>
    <property type="match status" value="1"/>
</dbReference>
<comment type="similarity">
    <text evidence="7">Belongs to the binding-protein-dependent transport system permease family.</text>
</comment>